<feature type="compositionally biased region" description="Polar residues" evidence="1">
    <location>
        <begin position="41"/>
        <end position="55"/>
    </location>
</feature>
<feature type="region of interest" description="Disordered" evidence="1">
    <location>
        <begin position="41"/>
        <end position="68"/>
    </location>
</feature>
<gene>
    <name evidence="3" type="ORF">CUN61_23935</name>
</gene>
<feature type="signal peptide" evidence="2">
    <location>
        <begin position="1"/>
        <end position="21"/>
    </location>
</feature>
<evidence type="ECO:0000313" key="3">
    <source>
        <dbReference type="EMBL" id="QAY86811.1"/>
    </source>
</evidence>
<sequence length="68" mass="7221">MKSMKTLFVIAALAVSSLAMAEGGSDRVFARMEAARQNSMEAYQVAQKQGTQSPVAESKAKGDDHANC</sequence>
<proteinExistence type="predicted"/>
<evidence type="ECO:0000256" key="1">
    <source>
        <dbReference type="SAM" id="MobiDB-lite"/>
    </source>
</evidence>
<feature type="compositionally biased region" description="Basic and acidic residues" evidence="1">
    <location>
        <begin position="58"/>
        <end position="68"/>
    </location>
</feature>
<accession>A0A4P6GMI1</accession>
<reference evidence="3 4" key="1">
    <citation type="submission" date="2017-11" db="EMBL/GenBank/DDBJ databases">
        <title>Genome sequence of Pseudomonas arsenicoxydans ACM1.</title>
        <authorList>
            <person name="Nascimento F.X."/>
        </authorList>
    </citation>
    <scope>NUCLEOTIDE SEQUENCE [LARGE SCALE GENOMIC DNA]</scope>
    <source>
        <strain evidence="3 4">ACM1</strain>
    </source>
</reference>
<evidence type="ECO:0000256" key="2">
    <source>
        <dbReference type="SAM" id="SignalP"/>
    </source>
</evidence>
<dbReference type="AlphaFoldDB" id="A0A4P6GMI1"/>
<dbReference type="Proteomes" id="UP000291121">
    <property type="component" value="Chromosome"/>
</dbReference>
<evidence type="ECO:0000313" key="4">
    <source>
        <dbReference type="Proteomes" id="UP000291121"/>
    </source>
</evidence>
<dbReference type="RefSeq" id="WP_208668841.1">
    <property type="nucleotide sequence ID" value="NZ_CP024767.1"/>
</dbReference>
<dbReference type="EMBL" id="CP024767">
    <property type="protein sequence ID" value="QAY86811.1"/>
    <property type="molecule type" value="Genomic_DNA"/>
</dbReference>
<name>A0A4P6GMI1_9PSED</name>
<protein>
    <recommendedName>
        <fullName evidence="5">DUF4148 domain-containing protein</fullName>
    </recommendedName>
</protein>
<evidence type="ECO:0008006" key="5">
    <source>
        <dbReference type="Google" id="ProtNLM"/>
    </source>
</evidence>
<organism evidence="3 4">
    <name type="scientific">Pseudomonas arsenicoxydans</name>
    <dbReference type="NCBI Taxonomy" id="702115"/>
    <lineage>
        <taxon>Bacteria</taxon>
        <taxon>Pseudomonadati</taxon>
        <taxon>Pseudomonadota</taxon>
        <taxon>Gammaproteobacteria</taxon>
        <taxon>Pseudomonadales</taxon>
        <taxon>Pseudomonadaceae</taxon>
        <taxon>Pseudomonas</taxon>
    </lineage>
</organism>
<keyword evidence="2" id="KW-0732">Signal</keyword>
<keyword evidence="4" id="KW-1185">Reference proteome</keyword>
<dbReference type="NCBIfam" id="NF041599">
    <property type="entry name" value="reg_PtrA_PA2808"/>
    <property type="match status" value="1"/>
</dbReference>
<feature type="chain" id="PRO_5020424277" description="DUF4148 domain-containing protein" evidence="2">
    <location>
        <begin position="22"/>
        <end position="68"/>
    </location>
</feature>